<dbReference type="OrthoDB" id="2507791at2759"/>
<organism evidence="2">
    <name type="scientific">Puccinia triticina (isolate 1-1 / race 1 (BBBD))</name>
    <name type="common">Brown leaf rust fungus</name>
    <dbReference type="NCBI Taxonomy" id="630390"/>
    <lineage>
        <taxon>Eukaryota</taxon>
        <taxon>Fungi</taxon>
        <taxon>Dikarya</taxon>
        <taxon>Basidiomycota</taxon>
        <taxon>Pucciniomycotina</taxon>
        <taxon>Pucciniomycetes</taxon>
        <taxon>Pucciniales</taxon>
        <taxon>Pucciniaceae</taxon>
        <taxon>Puccinia</taxon>
    </lineage>
</organism>
<sequence>MLSNSLRQNTPAPDDATLDTEISPSLESSSSTPPPTKQDLQQKLGRPTLAAPSFSEFLLWNQTTAPHSSLNPNESILPAEITEITAEEFRRSIDDAAQSAVHILALKIPQHCKRKAEELAAAIHSSKKSWEETGVIPDEEDIKISNPPNNAPSTRKKSSQLMTTDITQLWFQLQSYSIC</sequence>
<reference evidence="2" key="1">
    <citation type="submission" date="2009-11" db="EMBL/GenBank/DDBJ databases">
        <authorList>
            <consortium name="The Broad Institute Genome Sequencing Platform"/>
            <person name="Ward D."/>
            <person name="Feldgarden M."/>
            <person name="Earl A."/>
            <person name="Young S.K."/>
            <person name="Zeng Q."/>
            <person name="Koehrsen M."/>
            <person name="Alvarado L."/>
            <person name="Berlin A."/>
            <person name="Bochicchio J."/>
            <person name="Borenstein D."/>
            <person name="Chapman S.B."/>
            <person name="Chen Z."/>
            <person name="Engels R."/>
            <person name="Freedman E."/>
            <person name="Gellesch M."/>
            <person name="Goldberg J."/>
            <person name="Griggs A."/>
            <person name="Gujja S."/>
            <person name="Heilman E."/>
            <person name="Heiman D."/>
            <person name="Hepburn T."/>
            <person name="Howarth C."/>
            <person name="Jen D."/>
            <person name="Larson L."/>
            <person name="Lewis B."/>
            <person name="Mehta T."/>
            <person name="Park D."/>
            <person name="Pearson M."/>
            <person name="Roberts A."/>
            <person name="Saif S."/>
            <person name="Shea T."/>
            <person name="Shenoy N."/>
            <person name="Sisk P."/>
            <person name="Stolte C."/>
            <person name="Sykes S."/>
            <person name="Thomson T."/>
            <person name="Walk T."/>
            <person name="White J."/>
            <person name="Yandava C."/>
            <person name="Izard J."/>
            <person name="Baranova O.V."/>
            <person name="Blanton J.M."/>
            <person name="Tanner A.C."/>
            <person name="Dewhirst F.E."/>
            <person name="Haas B."/>
            <person name="Nusbaum C."/>
            <person name="Birren B."/>
        </authorList>
    </citation>
    <scope>NUCLEOTIDE SEQUENCE [LARGE SCALE GENOMIC DNA]</scope>
    <source>
        <strain evidence="2">1-1 BBBD Race 1</strain>
    </source>
</reference>
<reference evidence="2" key="2">
    <citation type="submission" date="2016-05" db="EMBL/GenBank/DDBJ databases">
        <title>Comparative analysis highlights variable genome content of wheat rusts and divergence of the mating loci.</title>
        <authorList>
            <person name="Cuomo C.A."/>
            <person name="Bakkeren G."/>
            <person name="Szabo L."/>
            <person name="Khalil H."/>
            <person name="Joly D."/>
            <person name="Goldberg J."/>
            <person name="Young S."/>
            <person name="Zeng Q."/>
            <person name="Fellers J."/>
        </authorList>
    </citation>
    <scope>NUCLEOTIDE SEQUENCE [LARGE SCALE GENOMIC DNA]</scope>
    <source>
        <strain evidence="2">1-1 BBBD Race 1</strain>
    </source>
</reference>
<reference evidence="3" key="4">
    <citation type="submission" date="2025-05" db="UniProtKB">
        <authorList>
            <consortium name="EnsemblFungi"/>
        </authorList>
    </citation>
    <scope>IDENTIFICATION</scope>
    <source>
        <strain evidence="3">isolate 1-1 / race 1 (BBBD)</strain>
    </source>
</reference>
<dbReference type="Proteomes" id="UP000005240">
    <property type="component" value="Unassembled WGS sequence"/>
</dbReference>
<name>A0A180G4M6_PUCT1</name>
<feature type="compositionally biased region" description="Polar residues" evidence="1">
    <location>
        <begin position="146"/>
        <end position="159"/>
    </location>
</feature>
<gene>
    <name evidence="2" type="ORF">PTTG_29368</name>
</gene>
<protein>
    <submittedName>
        <fullName evidence="2 3">Uncharacterized protein</fullName>
    </submittedName>
</protein>
<dbReference type="VEuPathDB" id="FungiDB:PTTG_29368"/>
<dbReference type="EMBL" id="ADAS02000341">
    <property type="protein sequence ID" value="OAV87601.1"/>
    <property type="molecule type" value="Genomic_DNA"/>
</dbReference>
<accession>A0A180G4M6</accession>
<keyword evidence="4" id="KW-1185">Reference proteome</keyword>
<feature type="compositionally biased region" description="Polar residues" evidence="1">
    <location>
        <begin position="1"/>
        <end position="11"/>
    </location>
</feature>
<feature type="region of interest" description="Disordered" evidence="1">
    <location>
        <begin position="140"/>
        <end position="159"/>
    </location>
</feature>
<feature type="region of interest" description="Disordered" evidence="1">
    <location>
        <begin position="1"/>
        <end position="43"/>
    </location>
</feature>
<evidence type="ECO:0000313" key="2">
    <source>
        <dbReference type="EMBL" id="OAV87601.1"/>
    </source>
</evidence>
<evidence type="ECO:0000313" key="3">
    <source>
        <dbReference type="EnsemblFungi" id="PTTG_29368-t43_1-p1"/>
    </source>
</evidence>
<dbReference type="EnsemblFungi" id="PTTG_29368-t43_1">
    <property type="protein sequence ID" value="PTTG_29368-t43_1-p1"/>
    <property type="gene ID" value="PTTG_29368"/>
</dbReference>
<evidence type="ECO:0000256" key="1">
    <source>
        <dbReference type="SAM" id="MobiDB-lite"/>
    </source>
</evidence>
<proteinExistence type="predicted"/>
<evidence type="ECO:0000313" key="4">
    <source>
        <dbReference type="Proteomes" id="UP000005240"/>
    </source>
</evidence>
<reference evidence="3 4" key="3">
    <citation type="journal article" date="2017" name="G3 (Bethesda)">
        <title>Comparative analysis highlights variable genome content of wheat rusts and divergence of the mating loci.</title>
        <authorList>
            <person name="Cuomo C.A."/>
            <person name="Bakkeren G."/>
            <person name="Khalil H.B."/>
            <person name="Panwar V."/>
            <person name="Joly D."/>
            <person name="Linning R."/>
            <person name="Sakthikumar S."/>
            <person name="Song X."/>
            <person name="Adiconis X."/>
            <person name="Fan L."/>
            <person name="Goldberg J.M."/>
            <person name="Levin J.Z."/>
            <person name="Young S."/>
            <person name="Zeng Q."/>
            <person name="Anikster Y."/>
            <person name="Bruce M."/>
            <person name="Wang M."/>
            <person name="Yin C."/>
            <person name="McCallum B."/>
            <person name="Szabo L.J."/>
            <person name="Hulbert S."/>
            <person name="Chen X."/>
            <person name="Fellers J.P."/>
        </authorList>
    </citation>
    <scope>NUCLEOTIDE SEQUENCE</scope>
    <source>
        <strain evidence="4">Isolate 1-1 / race 1 (BBBD)</strain>
        <strain evidence="3">isolate 1-1 / race 1 (BBBD)</strain>
    </source>
</reference>
<dbReference type="AlphaFoldDB" id="A0A180G4M6"/>